<evidence type="ECO:0000256" key="4">
    <source>
        <dbReference type="ARBA" id="ARBA00022801"/>
    </source>
</evidence>
<keyword evidence="4" id="KW-0378">Hydrolase</keyword>
<dbReference type="InterPro" id="IPR051673">
    <property type="entry name" value="SSDNA_exonuclease_RecJ"/>
</dbReference>
<dbReference type="AlphaFoldDB" id="A0A2A9HJJ2"/>
<name>A0A2A9HJJ2_TEPT2</name>
<dbReference type="InterPro" id="IPR041122">
    <property type="entry name" value="RecJ_OB"/>
</dbReference>
<dbReference type="InterPro" id="IPR004610">
    <property type="entry name" value="RecJ"/>
</dbReference>
<dbReference type="GO" id="GO:0006281">
    <property type="term" value="P:DNA repair"/>
    <property type="evidence" value="ECO:0007669"/>
    <property type="project" value="InterPro"/>
</dbReference>
<dbReference type="GO" id="GO:0003676">
    <property type="term" value="F:nucleic acid binding"/>
    <property type="evidence" value="ECO:0007669"/>
    <property type="project" value="InterPro"/>
</dbReference>
<dbReference type="Pfam" id="PF02272">
    <property type="entry name" value="DHHA1"/>
    <property type="match status" value="1"/>
</dbReference>
<dbReference type="PANTHER" id="PTHR30255">
    <property type="entry name" value="SINGLE-STRANDED-DNA-SPECIFIC EXONUCLEASE RECJ"/>
    <property type="match status" value="1"/>
</dbReference>
<evidence type="ECO:0000256" key="1">
    <source>
        <dbReference type="ARBA" id="ARBA00005915"/>
    </source>
</evidence>
<feature type="domain" description="RecJ OB" evidence="9">
    <location>
        <begin position="455"/>
        <end position="542"/>
    </location>
</feature>
<reference evidence="10 11" key="1">
    <citation type="submission" date="2017-09" db="EMBL/GenBank/DDBJ databases">
        <title>Sequencing the genomes of two abundant thermophiles in Great Basin hot springs: Thermocrinis jamiesonii and novel Chloroflexi Thermoflexus hugenholtzii.</title>
        <authorList>
            <person name="Hedlund B."/>
        </authorList>
    </citation>
    <scope>NUCLEOTIDE SEQUENCE [LARGE SCALE GENOMIC DNA]</scope>
    <source>
        <strain evidence="10 11">G233</strain>
    </source>
</reference>
<evidence type="ECO:0000313" key="11">
    <source>
        <dbReference type="Proteomes" id="UP000223071"/>
    </source>
</evidence>
<feature type="domain" description="DHHA1" evidence="8">
    <location>
        <begin position="352"/>
        <end position="439"/>
    </location>
</feature>
<dbReference type="InterPro" id="IPR003156">
    <property type="entry name" value="DHHA1_dom"/>
</dbReference>
<dbReference type="Pfam" id="PF17768">
    <property type="entry name" value="RecJ_OB"/>
    <property type="match status" value="1"/>
</dbReference>
<evidence type="ECO:0000259" key="7">
    <source>
        <dbReference type="Pfam" id="PF01368"/>
    </source>
</evidence>
<dbReference type="EMBL" id="PDJQ01000001">
    <property type="protein sequence ID" value="PFG75166.1"/>
    <property type="molecule type" value="Genomic_DNA"/>
</dbReference>
<feature type="coiled-coil region" evidence="6">
    <location>
        <begin position="313"/>
        <end position="340"/>
    </location>
</feature>
<gene>
    <name evidence="10" type="ORF">A9A59_2432</name>
</gene>
<keyword evidence="11" id="KW-1185">Reference proteome</keyword>
<organism evidence="10 11">
    <name type="scientific">Tepidiforma thermophila (strain KCTC 52669 / CGMCC 1.13589 / G233)</name>
    <dbReference type="NCBI Taxonomy" id="2761530"/>
    <lineage>
        <taxon>Bacteria</taxon>
        <taxon>Bacillati</taxon>
        <taxon>Chloroflexota</taxon>
        <taxon>Tepidiformia</taxon>
        <taxon>Tepidiformales</taxon>
        <taxon>Tepidiformaceae</taxon>
        <taxon>Tepidiforma</taxon>
    </lineage>
</organism>
<evidence type="ECO:0000256" key="5">
    <source>
        <dbReference type="ARBA" id="ARBA00022839"/>
    </source>
</evidence>
<evidence type="ECO:0000313" key="10">
    <source>
        <dbReference type="EMBL" id="PFG75166.1"/>
    </source>
</evidence>
<evidence type="ECO:0000256" key="3">
    <source>
        <dbReference type="ARBA" id="ARBA00022722"/>
    </source>
</evidence>
<dbReference type="Proteomes" id="UP000223071">
    <property type="component" value="Unassembled WGS sequence"/>
</dbReference>
<evidence type="ECO:0000256" key="6">
    <source>
        <dbReference type="SAM" id="Coils"/>
    </source>
</evidence>
<evidence type="ECO:0000259" key="9">
    <source>
        <dbReference type="Pfam" id="PF17768"/>
    </source>
</evidence>
<feature type="domain" description="DDH" evidence="7">
    <location>
        <begin position="83"/>
        <end position="231"/>
    </location>
</feature>
<dbReference type="Gene3D" id="3.90.1640.30">
    <property type="match status" value="1"/>
</dbReference>
<dbReference type="GO" id="GO:0006310">
    <property type="term" value="P:DNA recombination"/>
    <property type="evidence" value="ECO:0007669"/>
    <property type="project" value="InterPro"/>
</dbReference>
<sequence>MTQLVGALPPRWRLRDPYAHQNGIPRYPPVLATVLAARGITTRQQAEAFYRPHLLPDHDPLLLPGMADAILRVDRALRDGELIALYGDFDVDGVTSIAILHEGLAPLGARTLPYIPDRFTEGYGLNFGAIRSLAAAGATLLVTADCGISSVAEVAYANELGLDVIILDHHTVPDVLPDALAAVNPKRIDSPYPFDELAACGVAYRFLEVLYDHLGVAFNDTDFIDLAALGTVVDVAPLIDENRRIVARGLEVMRTGGLRPGLAALARVSGVAPERFTSETLGFALGPRMNAAGRLAHANIALRLLLERDYRRAFDLASELNALNRERQRQTEEATQLAEELLGPADAPLLFVVTDRIAPGIVGLVASRLAERRNRPAVVLSRGPEESRASARSIPGFDIVAAIRKEKDLLVRHGGHRSAAGFTVRNEHLDELRERLTATAAAQLGREPARRVIDIDAEAPLAALDGLEVKGLMKFEPTGHGNRKPVLLSRGVRLLDAKPVGQTGDHLRLAVRDGQVTWRGIAFRQAGAELDDEVDIVYSLQHDLSGTGVELEVLDLAPTAAARPLERGR</sequence>
<dbReference type="SUPFAM" id="SSF64182">
    <property type="entry name" value="DHH phosphoesterases"/>
    <property type="match status" value="1"/>
</dbReference>
<dbReference type="InterPro" id="IPR001667">
    <property type="entry name" value="DDH_dom"/>
</dbReference>
<dbReference type="Gene3D" id="3.10.310.30">
    <property type="match status" value="1"/>
</dbReference>
<accession>A0A2A9HJJ2</accession>
<proteinExistence type="inferred from homology"/>
<comment type="caution">
    <text evidence="10">The sequence shown here is derived from an EMBL/GenBank/DDBJ whole genome shotgun (WGS) entry which is preliminary data.</text>
</comment>
<keyword evidence="6" id="KW-0175">Coiled coil</keyword>
<dbReference type="PANTHER" id="PTHR30255:SF2">
    <property type="entry name" value="SINGLE-STRANDED-DNA-SPECIFIC EXONUCLEASE RECJ"/>
    <property type="match status" value="1"/>
</dbReference>
<comment type="similarity">
    <text evidence="1">Belongs to the RecJ family.</text>
</comment>
<evidence type="ECO:0000256" key="2">
    <source>
        <dbReference type="ARBA" id="ARBA00019841"/>
    </source>
</evidence>
<keyword evidence="3" id="KW-0540">Nuclease</keyword>
<dbReference type="RefSeq" id="WP_098504502.1">
    <property type="nucleotide sequence ID" value="NZ_PDJQ01000001.1"/>
</dbReference>
<dbReference type="GO" id="GO:0008409">
    <property type="term" value="F:5'-3' exonuclease activity"/>
    <property type="evidence" value="ECO:0007669"/>
    <property type="project" value="InterPro"/>
</dbReference>
<dbReference type="Pfam" id="PF01368">
    <property type="entry name" value="DHH"/>
    <property type="match status" value="1"/>
</dbReference>
<keyword evidence="5 10" id="KW-0269">Exonuclease</keyword>
<dbReference type="InterPro" id="IPR038763">
    <property type="entry name" value="DHH_sf"/>
</dbReference>
<evidence type="ECO:0000259" key="8">
    <source>
        <dbReference type="Pfam" id="PF02272"/>
    </source>
</evidence>
<protein>
    <recommendedName>
        <fullName evidence="2">Single-stranded-DNA-specific exonuclease RecJ</fullName>
    </recommendedName>
</protein>
<dbReference type="NCBIfam" id="TIGR00644">
    <property type="entry name" value="recJ"/>
    <property type="match status" value="1"/>
</dbReference>